<dbReference type="KEGG" id="clt:CM240_1093"/>
<dbReference type="InterPro" id="IPR029063">
    <property type="entry name" value="SAM-dependent_MTases_sf"/>
</dbReference>
<dbReference type="EMBL" id="HG917868">
    <property type="protein sequence ID" value="CDM68257.1"/>
    <property type="molecule type" value="Genomic_DNA"/>
</dbReference>
<dbReference type="InterPro" id="IPR029044">
    <property type="entry name" value="Nucleotide-diphossugar_trans"/>
</dbReference>
<keyword evidence="2" id="KW-0808">Transferase</keyword>
<dbReference type="Proteomes" id="UP000019426">
    <property type="component" value="Chromosome M2/40_rep1"/>
</dbReference>
<keyword evidence="3" id="KW-1185">Reference proteome</keyword>
<evidence type="ECO:0000313" key="2">
    <source>
        <dbReference type="EMBL" id="CDM68257.1"/>
    </source>
</evidence>
<dbReference type="InterPro" id="IPR001173">
    <property type="entry name" value="Glyco_trans_2-like"/>
</dbReference>
<dbReference type="HOGENOM" id="CLU_023845_1_0_9"/>
<sequence length="376" mass="43133">MESKDLLNDLKTISDFKYIPSNKDSKFTSIIIVTFNGLEYTKLCIESIRKFTEKESYEIIVVDNNSTDGTKEWISNESDLKVIINKDNLGFTTACNEGIRIARGDILLLNNDVIVTPRWLDNLREALYSAPNIGAVGPVSNYVSNNQQIDVSYNNVYEMLKFADEFNVSNSMLWEYKIKLIGYCYLIKKEVIDKVGLLDERFTPGHYEDDDISIRIIYSGYNLLMCKDTFIHHFGSASFKKKDDLGILISTNYYKFIEKWGFEIAFGAPVKWDSINKINVRNNEEINILEVGCGLGGTLLELKNRYKNLNLYGIEENLVIGKVSKGVFNVIIDDVRTAELPYPKRFFDYILLGDKINDKEIKDKFTMYLKVGGEII</sequence>
<dbReference type="STRING" id="1216932.CM240_1093"/>
<dbReference type="eggNOG" id="COG1216">
    <property type="taxonomic scope" value="Bacteria"/>
</dbReference>
<dbReference type="Gene3D" id="3.40.50.150">
    <property type="entry name" value="Vaccinia Virus protein VP39"/>
    <property type="match status" value="1"/>
</dbReference>
<accession>W6S1T7</accession>
<protein>
    <submittedName>
        <fullName evidence="2">Glycosyl transferase family protein</fullName>
    </submittedName>
</protein>
<dbReference type="InterPro" id="IPR010743">
    <property type="entry name" value="Methionine_synth_MetW"/>
</dbReference>
<organism evidence="2 3">
    <name type="scientific">Clostridium bornimense</name>
    <dbReference type="NCBI Taxonomy" id="1216932"/>
    <lineage>
        <taxon>Bacteria</taxon>
        <taxon>Bacillati</taxon>
        <taxon>Bacillota</taxon>
        <taxon>Clostridia</taxon>
        <taxon>Eubacteriales</taxon>
        <taxon>Clostridiaceae</taxon>
        <taxon>Clostridium</taxon>
    </lineage>
</organism>
<dbReference type="PANTHER" id="PTHR43179:SF7">
    <property type="entry name" value="RHAMNOSYLTRANSFERASE WBBL"/>
    <property type="match status" value="1"/>
</dbReference>
<name>W6S1T7_9CLOT</name>
<reference evidence="2 3" key="1">
    <citation type="submission" date="2013-11" db="EMBL/GenBank/DDBJ databases">
        <title>Complete genome sequence of Clostridum sp. M2/40.</title>
        <authorList>
            <person name="Wibberg D."/>
            <person name="Puehler A."/>
            <person name="Schlueter A."/>
        </authorList>
    </citation>
    <scope>NUCLEOTIDE SEQUENCE [LARGE SCALE GENOMIC DNA]</scope>
    <source>
        <strain evidence="3">M2/40</strain>
    </source>
</reference>
<dbReference type="RefSeq" id="WP_051483712.1">
    <property type="nucleotide sequence ID" value="NZ_HG917868.1"/>
</dbReference>
<dbReference type="PATRIC" id="fig|1216932.3.peg.1082"/>
<dbReference type="SUPFAM" id="SSF53335">
    <property type="entry name" value="S-adenosyl-L-methionine-dependent methyltransferases"/>
    <property type="match status" value="1"/>
</dbReference>
<proteinExistence type="predicted"/>
<feature type="domain" description="Glycosyltransferase 2-like" evidence="1">
    <location>
        <begin position="29"/>
        <end position="160"/>
    </location>
</feature>
<dbReference type="CDD" id="cd04186">
    <property type="entry name" value="GT_2_like_c"/>
    <property type="match status" value="1"/>
</dbReference>
<dbReference type="Gene3D" id="3.90.550.10">
    <property type="entry name" value="Spore Coat Polysaccharide Biosynthesis Protein SpsA, Chain A"/>
    <property type="match status" value="1"/>
</dbReference>
<dbReference type="Pfam" id="PF07021">
    <property type="entry name" value="MetW"/>
    <property type="match status" value="1"/>
</dbReference>
<dbReference type="OrthoDB" id="9771846at2"/>
<dbReference type="AlphaFoldDB" id="W6S1T7"/>
<dbReference type="GO" id="GO:0016740">
    <property type="term" value="F:transferase activity"/>
    <property type="evidence" value="ECO:0007669"/>
    <property type="project" value="UniProtKB-KW"/>
</dbReference>
<evidence type="ECO:0000313" key="3">
    <source>
        <dbReference type="Proteomes" id="UP000019426"/>
    </source>
</evidence>
<dbReference type="Pfam" id="PF00535">
    <property type="entry name" value="Glycos_transf_2"/>
    <property type="match status" value="1"/>
</dbReference>
<dbReference type="SUPFAM" id="SSF53448">
    <property type="entry name" value="Nucleotide-diphospho-sugar transferases"/>
    <property type="match status" value="1"/>
</dbReference>
<evidence type="ECO:0000259" key="1">
    <source>
        <dbReference type="Pfam" id="PF00535"/>
    </source>
</evidence>
<gene>
    <name evidence="2" type="ORF">CM240_1093</name>
</gene>
<dbReference type="PANTHER" id="PTHR43179">
    <property type="entry name" value="RHAMNOSYLTRANSFERASE WBBL"/>
    <property type="match status" value="1"/>
</dbReference>